<gene>
    <name evidence="3" type="ORF">SAMN05892877_10973</name>
</gene>
<dbReference type="InterPro" id="IPR029787">
    <property type="entry name" value="Nucleotide_cyclase"/>
</dbReference>
<feature type="transmembrane region" description="Helical" evidence="1">
    <location>
        <begin position="71"/>
        <end position="93"/>
    </location>
</feature>
<keyword evidence="4" id="KW-1185">Reference proteome</keyword>
<feature type="domain" description="GGDEF" evidence="2">
    <location>
        <begin position="127"/>
        <end position="260"/>
    </location>
</feature>
<protein>
    <submittedName>
        <fullName evidence="3">GGDEF domain-containing protein</fullName>
    </submittedName>
</protein>
<dbReference type="SMART" id="SM00267">
    <property type="entry name" value="GGDEF"/>
    <property type="match status" value="1"/>
</dbReference>
<dbReference type="AlphaFoldDB" id="A0A285UIG9"/>
<dbReference type="InterPro" id="IPR043128">
    <property type="entry name" value="Rev_trsase/Diguanyl_cyclase"/>
</dbReference>
<dbReference type="SUPFAM" id="SSF55073">
    <property type="entry name" value="Nucleotide cyclase"/>
    <property type="match status" value="1"/>
</dbReference>
<keyword evidence="1" id="KW-1133">Transmembrane helix</keyword>
<dbReference type="RefSeq" id="WP_097140665.1">
    <property type="nucleotide sequence ID" value="NZ_OBQD01000009.1"/>
</dbReference>
<name>A0A285UIG9_9HYPH</name>
<dbReference type="OrthoDB" id="9910550at2"/>
<dbReference type="InterPro" id="IPR000160">
    <property type="entry name" value="GGDEF_dom"/>
</dbReference>
<evidence type="ECO:0000256" key="1">
    <source>
        <dbReference type="SAM" id="Phobius"/>
    </source>
</evidence>
<feature type="transmembrane region" description="Helical" evidence="1">
    <location>
        <begin position="27"/>
        <end position="51"/>
    </location>
</feature>
<proteinExistence type="predicted"/>
<keyword evidence="1" id="KW-0812">Transmembrane</keyword>
<evidence type="ECO:0000313" key="3">
    <source>
        <dbReference type="EMBL" id="SOC41704.1"/>
    </source>
</evidence>
<evidence type="ECO:0000259" key="2">
    <source>
        <dbReference type="PROSITE" id="PS50887"/>
    </source>
</evidence>
<accession>A0A285UIG9</accession>
<reference evidence="3 4" key="1">
    <citation type="submission" date="2017-08" db="EMBL/GenBank/DDBJ databases">
        <authorList>
            <person name="de Groot N.N."/>
        </authorList>
    </citation>
    <scope>NUCLEOTIDE SEQUENCE [LARGE SCALE GENOMIC DNA]</scope>
    <source>
        <strain evidence="3 4">JC85</strain>
    </source>
</reference>
<dbReference type="EMBL" id="OBQD01000009">
    <property type="protein sequence ID" value="SOC41704.1"/>
    <property type="molecule type" value="Genomic_DNA"/>
</dbReference>
<keyword evidence="1" id="KW-0472">Membrane</keyword>
<sequence>MFRDVSLSEEGLRTHRHALGRADLATILPYGFLVAAAIAIGVHLVLSVLHAPFRLLPMLEPSPAALGMTPSIVIAASVAGLLVAMAGLGLGALKHACTRIRRASLDDPMSDFVQPETVVATIEAAASPGFVVLFQVAHFPFLSVRHGADAANAILRMATEELSRMFHAPHHVGRLAAGEFVVTVDGPNADDCILLVEEVRRSVSSRSIRADTAELQVTMLAGMARISPNVEATDSLESARRAIEHARNAASDSVIYAFDKHAKPVY</sequence>
<dbReference type="Pfam" id="PF00990">
    <property type="entry name" value="GGDEF"/>
    <property type="match status" value="1"/>
</dbReference>
<dbReference type="Proteomes" id="UP000219167">
    <property type="component" value="Unassembled WGS sequence"/>
</dbReference>
<evidence type="ECO:0000313" key="4">
    <source>
        <dbReference type="Proteomes" id="UP000219167"/>
    </source>
</evidence>
<dbReference type="PROSITE" id="PS50887">
    <property type="entry name" value="GGDEF"/>
    <property type="match status" value="1"/>
</dbReference>
<organism evidence="3 4">
    <name type="scientific">Rhizobium subbaraonis</name>
    <dbReference type="NCBI Taxonomy" id="908946"/>
    <lineage>
        <taxon>Bacteria</taxon>
        <taxon>Pseudomonadati</taxon>
        <taxon>Pseudomonadota</taxon>
        <taxon>Alphaproteobacteria</taxon>
        <taxon>Hyphomicrobiales</taxon>
        <taxon>Rhizobiaceae</taxon>
        <taxon>Rhizobium/Agrobacterium group</taxon>
        <taxon>Rhizobium</taxon>
    </lineage>
</organism>
<dbReference type="Gene3D" id="3.30.70.270">
    <property type="match status" value="1"/>
</dbReference>